<keyword evidence="5 6" id="KW-0472">Membrane</keyword>
<dbReference type="RefSeq" id="XP_025409986.1">
    <property type="nucleotide sequence ID" value="XM_025554201.1"/>
</dbReference>
<dbReference type="GO" id="GO:0016020">
    <property type="term" value="C:membrane"/>
    <property type="evidence" value="ECO:0007669"/>
    <property type="project" value="UniProtKB-SubCell"/>
</dbReference>
<feature type="transmembrane region" description="Helical" evidence="6">
    <location>
        <begin position="307"/>
        <end position="331"/>
    </location>
</feature>
<feature type="transmembrane region" description="Helical" evidence="6">
    <location>
        <begin position="450"/>
        <end position="467"/>
    </location>
</feature>
<gene>
    <name evidence="8" type="primary">LOC112683269</name>
</gene>
<feature type="transmembrane region" description="Helical" evidence="6">
    <location>
        <begin position="487"/>
        <end position="505"/>
    </location>
</feature>
<keyword evidence="3 6" id="KW-0812">Transmembrane</keyword>
<protein>
    <submittedName>
        <fullName evidence="8">Solute carrier family 23 member 1-like</fullName>
    </submittedName>
</protein>
<feature type="transmembrane region" description="Helical" evidence="6">
    <location>
        <begin position="418"/>
        <end position="438"/>
    </location>
</feature>
<evidence type="ECO:0000256" key="2">
    <source>
        <dbReference type="ARBA" id="ARBA00008821"/>
    </source>
</evidence>
<evidence type="ECO:0000313" key="8">
    <source>
        <dbReference type="RefSeq" id="XP_025409986.1"/>
    </source>
</evidence>
<feature type="transmembrane region" description="Helical" evidence="6">
    <location>
        <begin position="390"/>
        <end position="412"/>
    </location>
</feature>
<feature type="transmembrane region" description="Helical" evidence="6">
    <location>
        <begin position="202"/>
        <end position="224"/>
    </location>
</feature>
<reference evidence="8" key="1">
    <citation type="submission" date="2025-08" db="UniProtKB">
        <authorList>
            <consortium name="RefSeq"/>
        </authorList>
    </citation>
    <scope>IDENTIFICATION</scope>
    <source>
        <tissue evidence="8">Whole body</tissue>
    </source>
</reference>
<feature type="transmembrane region" description="Helical" evidence="6">
    <location>
        <begin position="151"/>
        <end position="171"/>
    </location>
</feature>
<keyword evidence="4 6" id="KW-1133">Transmembrane helix</keyword>
<dbReference type="GeneID" id="112683269"/>
<evidence type="ECO:0000256" key="1">
    <source>
        <dbReference type="ARBA" id="ARBA00004141"/>
    </source>
</evidence>
<dbReference type="AlphaFoldDB" id="A0A8B8FHJ8"/>
<comment type="similarity">
    <text evidence="2">Belongs to the nucleobase:cation symporter-2 (NCS2) (TC 2.A.40) family.</text>
</comment>
<dbReference type="Pfam" id="PF00860">
    <property type="entry name" value="Xan_ur_permease"/>
    <property type="match status" value="1"/>
</dbReference>
<evidence type="ECO:0000256" key="6">
    <source>
        <dbReference type="SAM" id="Phobius"/>
    </source>
</evidence>
<dbReference type="PANTHER" id="PTHR11119">
    <property type="entry name" value="XANTHINE-URACIL / VITAMIN C PERMEASE FAMILY MEMBER"/>
    <property type="match status" value="1"/>
</dbReference>
<sequence length="559" mass="61387">MDVIQVDSGGDERLDFLAGDKKDPDKRRIVYRVDQRPPVCLTLLLALQNAVTTVGGIVFVANVLAPALCILPEDPARAYLLSTAIMVAGISTLLQTILGVRLPIMQSSGFVYISFTLPILNLEQWQCYSEVDLYSMGPEKRTLEWQLRVRYIQGAIISVGIVQMLLGYSGFVGKSLKYITPLTVVPTMCIIGLTVIERGVSLMSGNWSTALITILFLTFFSQYLRKVAIPLPFYSSSKGLFQVRLKIFALFSILLSVGIMWIACVYMTSNNNLLPTDPANTDSKSGVFHNSQIFRLPYPFQWGWPKFSLTSIMAMLPALFISIVESVGNFYTCAKIANLKTPPANVVNRGIGVQGISSILAGFLGIGSGVGVSSENVGNIGITQVCSRNVIVYAACLMILISPFTKLIALLVTLPDPVLGAVTSVLLVLITAVALSNLQFINLNSIRNMYILGMSMFFGLTLPKYFLSVSVNNSLINTKYEMMNNIISVYLSSGMLIGGLIGFVLDNTIPDDEDQKLNGDAYQAADNKVKKSIDNENDQIYSISDRLYEKINYLLTFFV</sequence>
<organism evidence="7 8">
    <name type="scientific">Sipha flava</name>
    <name type="common">yellow sugarcane aphid</name>
    <dbReference type="NCBI Taxonomy" id="143950"/>
    <lineage>
        <taxon>Eukaryota</taxon>
        <taxon>Metazoa</taxon>
        <taxon>Ecdysozoa</taxon>
        <taxon>Arthropoda</taxon>
        <taxon>Hexapoda</taxon>
        <taxon>Insecta</taxon>
        <taxon>Pterygota</taxon>
        <taxon>Neoptera</taxon>
        <taxon>Paraneoptera</taxon>
        <taxon>Hemiptera</taxon>
        <taxon>Sternorrhyncha</taxon>
        <taxon>Aphidomorpha</taxon>
        <taxon>Aphidoidea</taxon>
        <taxon>Aphididae</taxon>
        <taxon>Sipha</taxon>
    </lineage>
</organism>
<dbReference type="InterPro" id="IPR006043">
    <property type="entry name" value="NCS2"/>
</dbReference>
<feature type="transmembrane region" description="Helical" evidence="6">
    <location>
        <begin position="51"/>
        <end position="71"/>
    </location>
</feature>
<dbReference type="Proteomes" id="UP000694846">
    <property type="component" value="Unplaced"/>
</dbReference>
<accession>A0A8B8FHJ8</accession>
<dbReference type="GO" id="GO:0022857">
    <property type="term" value="F:transmembrane transporter activity"/>
    <property type="evidence" value="ECO:0007669"/>
    <property type="project" value="InterPro"/>
</dbReference>
<keyword evidence="7" id="KW-1185">Reference proteome</keyword>
<feature type="transmembrane region" description="Helical" evidence="6">
    <location>
        <begin position="245"/>
        <end position="268"/>
    </location>
</feature>
<dbReference type="OrthoDB" id="1641903at2759"/>
<evidence type="ECO:0000256" key="5">
    <source>
        <dbReference type="ARBA" id="ARBA00023136"/>
    </source>
</evidence>
<name>A0A8B8FHJ8_9HEMI</name>
<feature type="transmembrane region" description="Helical" evidence="6">
    <location>
        <begin position="178"/>
        <end position="196"/>
    </location>
</feature>
<comment type="subcellular location">
    <subcellularLocation>
        <location evidence="1">Membrane</location>
        <topology evidence="1">Multi-pass membrane protein</topology>
    </subcellularLocation>
</comment>
<evidence type="ECO:0000313" key="7">
    <source>
        <dbReference type="Proteomes" id="UP000694846"/>
    </source>
</evidence>
<evidence type="ECO:0000256" key="4">
    <source>
        <dbReference type="ARBA" id="ARBA00022989"/>
    </source>
</evidence>
<dbReference type="NCBIfam" id="NF037981">
    <property type="entry name" value="NCS2_1"/>
    <property type="match status" value="1"/>
</dbReference>
<evidence type="ECO:0000256" key="3">
    <source>
        <dbReference type="ARBA" id="ARBA00022692"/>
    </source>
</evidence>
<feature type="transmembrane region" description="Helical" evidence="6">
    <location>
        <begin position="78"/>
        <end position="98"/>
    </location>
</feature>
<proteinExistence type="inferred from homology"/>